<dbReference type="GO" id="GO:0003677">
    <property type="term" value="F:DNA binding"/>
    <property type="evidence" value="ECO:0007669"/>
    <property type="project" value="UniProtKB-KW"/>
</dbReference>
<evidence type="ECO:0000313" key="8">
    <source>
        <dbReference type="EMBL" id="KND87343.1"/>
    </source>
</evidence>
<dbReference type="GO" id="GO:0006351">
    <property type="term" value="P:DNA-templated transcription"/>
    <property type="evidence" value="ECO:0007669"/>
    <property type="project" value="InterPro"/>
</dbReference>
<evidence type="ECO:0000256" key="3">
    <source>
        <dbReference type="ARBA" id="ARBA00023015"/>
    </source>
</evidence>
<dbReference type="Pfam" id="PF04082">
    <property type="entry name" value="Fungal_trans"/>
    <property type="match status" value="1"/>
</dbReference>
<accession>A0A0L0MZL3</accession>
<protein>
    <submittedName>
        <fullName evidence="8">Oleate activated transcription factor 3</fullName>
    </submittedName>
</protein>
<dbReference type="PROSITE" id="PS50048">
    <property type="entry name" value="ZN2_CY6_FUNGAL_2"/>
    <property type="match status" value="1"/>
</dbReference>
<keyword evidence="6" id="KW-0539">Nucleus</keyword>
<evidence type="ECO:0000256" key="1">
    <source>
        <dbReference type="ARBA" id="ARBA00004123"/>
    </source>
</evidence>
<dbReference type="InterPro" id="IPR001138">
    <property type="entry name" value="Zn2Cys6_DnaBD"/>
</dbReference>
<keyword evidence="2" id="KW-0479">Metal-binding</keyword>
<dbReference type="EMBL" id="LFRF01000038">
    <property type="protein sequence ID" value="KND87343.1"/>
    <property type="molecule type" value="Genomic_DNA"/>
</dbReference>
<dbReference type="Proteomes" id="UP000036947">
    <property type="component" value="Unassembled WGS sequence"/>
</dbReference>
<reference evidence="8 9" key="1">
    <citation type="journal article" date="2015" name="BMC Genomics">
        <title>The genome of the truffle-parasite Tolypocladium ophioglossoides and the evolution of antifungal peptaibiotics.</title>
        <authorList>
            <person name="Quandt C.A."/>
            <person name="Bushley K.E."/>
            <person name="Spatafora J.W."/>
        </authorList>
    </citation>
    <scope>NUCLEOTIDE SEQUENCE [LARGE SCALE GENOMIC DNA]</scope>
    <source>
        <strain evidence="8 9">CBS 100239</strain>
    </source>
</reference>
<comment type="caution">
    <text evidence="8">The sequence shown here is derived from an EMBL/GenBank/DDBJ whole genome shotgun (WGS) entry which is preliminary data.</text>
</comment>
<dbReference type="AlphaFoldDB" id="A0A0L0MZL3"/>
<evidence type="ECO:0000256" key="2">
    <source>
        <dbReference type="ARBA" id="ARBA00022723"/>
    </source>
</evidence>
<dbReference type="OrthoDB" id="3037908at2759"/>
<dbReference type="InterPro" id="IPR007219">
    <property type="entry name" value="XnlR_reg_dom"/>
</dbReference>
<evidence type="ECO:0000256" key="4">
    <source>
        <dbReference type="ARBA" id="ARBA00023125"/>
    </source>
</evidence>
<evidence type="ECO:0000313" key="9">
    <source>
        <dbReference type="Proteomes" id="UP000036947"/>
    </source>
</evidence>
<gene>
    <name evidence="8" type="ORF">TOPH_08018</name>
</gene>
<dbReference type="GO" id="GO:0000981">
    <property type="term" value="F:DNA-binding transcription factor activity, RNA polymerase II-specific"/>
    <property type="evidence" value="ECO:0007669"/>
    <property type="project" value="InterPro"/>
</dbReference>
<keyword evidence="4" id="KW-0238">DNA-binding</keyword>
<dbReference type="SMART" id="SM00906">
    <property type="entry name" value="Fungal_trans"/>
    <property type="match status" value="1"/>
</dbReference>
<keyword evidence="9" id="KW-1185">Reference proteome</keyword>
<dbReference type="InterPro" id="IPR036864">
    <property type="entry name" value="Zn2-C6_fun-type_DNA-bd_sf"/>
</dbReference>
<dbReference type="GO" id="GO:0005634">
    <property type="term" value="C:nucleus"/>
    <property type="evidence" value="ECO:0007669"/>
    <property type="project" value="UniProtKB-SubCell"/>
</dbReference>
<evidence type="ECO:0000259" key="7">
    <source>
        <dbReference type="PROSITE" id="PS50048"/>
    </source>
</evidence>
<dbReference type="InterPro" id="IPR050815">
    <property type="entry name" value="TF_fung"/>
</dbReference>
<dbReference type="PANTHER" id="PTHR47338:SF3">
    <property type="entry name" value="C6 FINGER DOMAIN TRANSCRIPTION FACTOR DBAA-RELATED"/>
    <property type="match status" value="1"/>
</dbReference>
<keyword evidence="5" id="KW-0804">Transcription</keyword>
<feature type="domain" description="Zn(2)-C6 fungal-type" evidence="7">
    <location>
        <begin position="16"/>
        <end position="46"/>
    </location>
</feature>
<dbReference type="SUPFAM" id="SSF57701">
    <property type="entry name" value="Zn2/Cys6 DNA-binding domain"/>
    <property type="match status" value="1"/>
</dbReference>
<name>A0A0L0MZL3_TOLOC</name>
<dbReference type="CDD" id="cd00067">
    <property type="entry name" value="GAL4"/>
    <property type="match status" value="1"/>
</dbReference>
<proteinExistence type="predicted"/>
<dbReference type="STRING" id="1163406.A0A0L0MZL3"/>
<keyword evidence="3" id="KW-0805">Transcription regulation</keyword>
<dbReference type="CDD" id="cd12148">
    <property type="entry name" value="fungal_TF_MHR"/>
    <property type="match status" value="1"/>
</dbReference>
<dbReference type="SMART" id="SM00066">
    <property type="entry name" value="GAL4"/>
    <property type="match status" value="1"/>
</dbReference>
<evidence type="ECO:0000256" key="5">
    <source>
        <dbReference type="ARBA" id="ARBA00023163"/>
    </source>
</evidence>
<comment type="subcellular location">
    <subcellularLocation>
        <location evidence="1">Nucleus</location>
    </subcellularLocation>
</comment>
<dbReference type="Gene3D" id="4.10.240.10">
    <property type="entry name" value="Zn(2)-C6 fungal-type DNA-binding domain"/>
    <property type="match status" value="1"/>
</dbReference>
<sequence length="600" mass="67074">MANMEGRALRQQPGFACEECRKRKARCDRGRPKCGFCTETGTTCVIVDKRQQRGPKKGLLNRMRLQIDQHFGSNSGGAPGKTMPERDLDSSRTDVIVVPDDYNGPQTNGLDEANLALTCATSTALATTTTSTMASTPVGLEFAGADLPGWVDCIDWQDLEGDPPMSLDRTETVLMDHVDAGPSLMATRLKLTDLMRADLDQLYFDRVHPVCPMVHRRRYFAWAGQESLAPARACLQSAMRTMAAAMSVHWCYLVDHLCAETRHLLETQWHQIRAMSKDEIPLEHIQAWLLLAYSELLRMGEHQAMLTAGRAFRLVQMARLYDVDAPDDSSSQGSRVTTNGTHHELDEGFADAEERRRTFWLAFSLDHFLCLRSEWPLTLQEEMIRTRLPAPEANFQNNQHIRVSFLPEAVMQNGPSTLSPFAECVVLAALHGRCMTHRRAYMYDGPTSPGTELHNFWTRQEWLASAVEKRLQMLVSCSAVDSDPMLLFAQMLAHSAVVFHSNTVQRRAASFRTLDQHLVTGAYDRRASVAALEIVRLAKAVPSLGCFKAHPFLPDPLTCAATFLSTPSNTVVGGNDGVEHLLRVLRDVQVINSLAREHFQ</sequence>
<dbReference type="GO" id="GO:0008270">
    <property type="term" value="F:zinc ion binding"/>
    <property type="evidence" value="ECO:0007669"/>
    <property type="project" value="InterPro"/>
</dbReference>
<dbReference type="Pfam" id="PF00172">
    <property type="entry name" value="Zn_clus"/>
    <property type="match status" value="1"/>
</dbReference>
<organism evidence="8 9">
    <name type="scientific">Tolypocladium ophioglossoides (strain CBS 100239)</name>
    <name type="common">Snaketongue truffleclub</name>
    <name type="synonym">Elaphocordyceps ophioglossoides</name>
    <dbReference type="NCBI Taxonomy" id="1163406"/>
    <lineage>
        <taxon>Eukaryota</taxon>
        <taxon>Fungi</taxon>
        <taxon>Dikarya</taxon>
        <taxon>Ascomycota</taxon>
        <taxon>Pezizomycotina</taxon>
        <taxon>Sordariomycetes</taxon>
        <taxon>Hypocreomycetidae</taxon>
        <taxon>Hypocreales</taxon>
        <taxon>Ophiocordycipitaceae</taxon>
        <taxon>Tolypocladium</taxon>
    </lineage>
</organism>
<dbReference type="PROSITE" id="PS00463">
    <property type="entry name" value="ZN2_CY6_FUNGAL_1"/>
    <property type="match status" value="1"/>
</dbReference>
<dbReference type="PANTHER" id="PTHR47338">
    <property type="entry name" value="ZN(II)2CYS6 TRANSCRIPTION FACTOR (EUROFUNG)-RELATED"/>
    <property type="match status" value="1"/>
</dbReference>
<evidence type="ECO:0000256" key="6">
    <source>
        <dbReference type="ARBA" id="ARBA00023242"/>
    </source>
</evidence>